<proteinExistence type="predicted"/>
<dbReference type="GO" id="GO:0006261">
    <property type="term" value="P:DNA-templated DNA replication"/>
    <property type="evidence" value="ECO:0007669"/>
    <property type="project" value="TreeGrafter"/>
</dbReference>
<dbReference type="InterPro" id="IPR008921">
    <property type="entry name" value="DNA_pol3_clamp-load_cplx_C"/>
</dbReference>
<dbReference type="Pfam" id="PF09115">
    <property type="entry name" value="DNApol3-delta_C"/>
    <property type="match status" value="1"/>
</dbReference>
<dbReference type="STRING" id="1080227.A8L45_04565"/>
<dbReference type="EC" id="2.7.7.7" evidence="1"/>
<protein>
    <recommendedName>
        <fullName evidence="2">DNA polymerase III subunit delta'</fullName>
        <ecNumber evidence="1">2.7.7.7</ecNumber>
    </recommendedName>
</protein>
<keyword evidence="5" id="KW-0235">DNA replication</keyword>
<gene>
    <name evidence="9" type="ORF">A8L45_04565</name>
</gene>
<dbReference type="GO" id="GO:0009360">
    <property type="term" value="C:DNA polymerase III complex"/>
    <property type="evidence" value="ECO:0007669"/>
    <property type="project" value="InterPro"/>
</dbReference>
<evidence type="ECO:0000256" key="5">
    <source>
        <dbReference type="ARBA" id="ARBA00022705"/>
    </source>
</evidence>
<keyword evidence="10" id="KW-1185">Reference proteome</keyword>
<feature type="domain" description="DNA polymerase III delta subunit C-terminal" evidence="8">
    <location>
        <begin position="213"/>
        <end position="319"/>
    </location>
</feature>
<keyword evidence="6" id="KW-0239">DNA-directed DNA polymerase</keyword>
<name>A0A1C3EPW7_9GAMM</name>
<dbReference type="SUPFAM" id="SSF52540">
    <property type="entry name" value="P-loop containing nucleoside triphosphate hydrolases"/>
    <property type="match status" value="1"/>
</dbReference>
<evidence type="ECO:0000313" key="10">
    <source>
        <dbReference type="Proteomes" id="UP000094936"/>
    </source>
</evidence>
<dbReference type="InterPro" id="IPR027417">
    <property type="entry name" value="P-loop_NTPase"/>
</dbReference>
<dbReference type="PANTHER" id="PTHR11669">
    <property type="entry name" value="REPLICATION FACTOR C / DNA POLYMERASE III GAMMA-TAU SUBUNIT"/>
    <property type="match status" value="1"/>
</dbReference>
<comment type="caution">
    <text evidence="9">The sequence shown here is derived from an EMBL/GenBank/DDBJ whole genome shotgun (WGS) entry which is preliminary data.</text>
</comment>
<dbReference type="Proteomes" id="UP000094936">
    <property type="component" value="Unassembled WGS sequence"/>
</dbReference>
<sequence length="321" mass="35714">MLTDIYPWQQEMWQQWKQLLDVSRLHHALLLAAPEGSGRMALAAMLAKTVLCKNAVTEPCDSCHSCQLFEAGNHPDLHVLKPETKGKQIGVDAVRQTNHYAWETSQLGGARVILVDGAELLGEAAANALLKTLEEPPSGCQFILMTDAIDRLLPTIVSRCNKWKANLPEEHTVRRWVEAELCESVPLQVVRLNRGAPLAAKEFIESGDLVKHQKLILALCEYLANKQGLFTVTDLVVKAEQDGLKWLSFLLLDILKYQQGSQTGIIHSDMTSELQRLSGLLRPGLVMAQLASLNKLTADMSRSSGLNRELMISQWLSQFDT</sequence>
<dbReference type="EMBL" id="LYBM01000005">
    <property type="protein sequence ID" value="ODA35275.1"/>
    <property type="molecule type" value="Genomic_DNA"/>
</dbReference>
<evidence type="ECO:0000259" key="8">
    <source>
        <dbReference type="Pfam" id="PF09115"/>
    </source>
</evidence>
<keyword evidence="3" id="KW-0808">Transferase</keyword>
<keyword evidence="4" id="KW-0548">Nucleotidyltransferase</keyword>
<dbReference type="PANTHER" id="PTHR11669:SF8">
    <property type="entry name" value="DNA POLYMERASE III SUBUNIT DELTA"/>
    <property type="match status" value="1"/>
</dbReference>
<dbReference type="GO" id="GO:0003677">
    <property type="term" value="F:DNA binding"/>
    <property type="evidence" value="ECO:0007669"/>
    <property type="project" value="InterPro"/>
</dbReference>
<evidence type="ECO:0000313" key="9">
    <source>
        <dbReference type="EMBL" id="ODA35275.1"/>
    </source>
</evidence>
<dbReference type="InterPro" id="IPR015199">
    <property type="entry name" value="DNA_pol_III_delta_C"/>
</dbReference>
<evidence type="ECO:0000256" key="1">
    <source>
        <dbReference type="ARBA" id="ARBA00012417"/>
    </source>
</evidence>
<evidence type="ECO:0000256" key="6">
    <source>
        <dbReference type="ARBA" id="ARBA00022932"/>
    </source>
</evidence>
<evidence type="ECO:0000256" key="3">
    <source>
        <dbReference type="ARBA" id="ARBA00022679"/>
    </source>
</evidence>
<dbReference type="Gene3D" id="1.20.272.10">
    <property type="match status" value="1"/>
</dbReference>
<dbReference type="AlphaFoldDB" id="A0A1C3EPW7"/>
<evidence type="ECO:0000256" key="7">
    <source>
        <dbReference type="ARBA" id="ARBA00049244"/>
    </source>
</evidence>
<reference evidence="9 10" key="1">
    <citation type="submission" date="2016-05" db="EMBL/GenBank/DDBJ databases">
        <title>Genomic Taxonomy of the Vibrionaceae.</title>
        <authorList>
            <person name="Gomez-Gil B."/>
            <person name="Enciso-Ibarra J."/>
        </authorList>
    </citation>
    <scope>NUCLEOTIDE SEQUENCE [LARGE SCALE GENOMIC DNA]</scope>
    <source>
        <strain evidence="9 10">CAIM 1920</strain>
    </source>
</reference>
<dbReference type="Gene3D" id="3.40.50.300">
    <property type="entry name" value="P-loop containing nucleotide triphosphate hydrolases"/>
    <property type="match status" value="1"/>
</dbReference>
<dbReference type="OrthoDB" id="9811073at2"/>
<dbReference type="Pfam" id="PF13177">
    <property type="entry name" value="DNA_pol3_delta2"/>
    <property type="match status" value="1"/>
</dbReference>
<accession>A0A1C3EPW7</accession>
<dbReference type="NCBIfam" id="TIGR00678">
    <property type="entry name" value="holB"/>
    <property type="match status" value="1"/>
</dbReference>
<dbReference type="InterPro" id="IPR050238">
    <property type="entry name" value="DNA_Rep/Repair_Clamp_Loader"/>
</dbReference>
<dbReference type="RefSeq" id="WP_068899870.1">
    <property type="nucleotide sequence ID" value="NZ_JBHUIF010000033.1"/>
</dbReference>
<dbReference type="GO" id="GO:0008408">
    <property type="term" value="F:3'-5' exonuclease activity"/>
    <property type="evidence" value="ECO:0007669"/>
    <property type="project" value="InterPro"/>
</dbReference>
<comment type="catalytic activity">
    <reaction evidence="7">
        <text>DNA(n) + a 2'-deoxyribonucleoside 5'-triphosphate = DNA(n+1) + diphosphate</text>
        <dbReference type="Rhea" id="RHEA:22508"/>
        <dbReference type="Rhea" id="RHEA-COMP:17339"/>
        <dbReference type="Rhea" id="RHEA-COMP:17340"/>
        <dbReference type="ChEBI" id="CHEBI:33019"/>
        <dbReference type="ChEBI" id="CHEBI:61560"/>
        <dbReference type="ChEBI" id="CHEBI:173112"/>
        <dbReference type="EC" id="2.7.7.7"/>
    </reaction>
</comment>
<evidence type="ECO:0000256" key="2">
    <source>
        <dbReference type="ARBA" id="ARBA00014363"/>
    </source>
</evidence>
<organism evidence="9 10">
    <name type="scientific">Veronia pacifica</name>
    <dbReference type="NCBI Taxonomy" id="1080227"/>
    <lineage>
        <taxon>Bacteria</taxon>
        <taxon>Pseudomonadati</taxon>
        <taxon>Pseudomonadota</taxon>
        <taxon>Gammaproteobacteria</taxon>
        <taxon>Vibrionales</taxon>
        <taxon>Vibrionaceae</taxon>
        <taxon>Veronia</taxon>
    </lineage>
</organism>
<dbReference type="GO" id="GO:0003887">
    <property type="term" value="F:DNA-directed DNA polymerase activity"/>
    <property type="evidence" value="ECO:0007669"/>
    <property type="project" value="UniProtKB-KW"/>
</dbReference>
<evidence type="ECO:0000256" key="4">
    <source>
        <dbReference type="ARBA" id="ARBA00022695"/>
    </source>
</evidence>
<dbReference type="SUPFAM" id="SSF48019">
    <property type="entry name" value="post-AAA+ oligomerization domain-like"/>
    <property type="match status" value="1"/>
</dbReference>
<dbReference type="InterPro" id="IPR004622">
    <property type="entry name" value="DNA_pol_HolB"/>
</dbReference>